<dbReference type="Pfam" id="PF01095">
    <property type="entry name" value="Pectinesterase"/>
    <property type="match status" value="1"/>
</dbReference>
<sequence>MPASFSKTPFLARKCGSSKPKVVTESNPCSSQPAGWSAWGTTNPMTDHVFYGEYNNSGPGSWNSKRAPFATNMTEALTLDTVFGGSTNWVDPAYL</sequence>
<comment type="pathway">
    <text evidence="1">Glycan metabolism; pectin degradation; 2-dehydro-3-deoxy-D-gluconate from pectin: step 1/5.</text>
</comment>
<dbReference type="GO" id="GO:0045490">
    <property type="term" value="P:pectin catabolic process"/>
    <property type="evidence" value="ECO:0007669"/>
    <property type="project" value="UniProtKB-UniPathway"/>
</dbReference>
<dbReference type="InterPro" id="IPR000070">
    <property type="entry name" value="Pectinesterase_cat"/>
</dbReference>
<dbReference type="Proteomes" id="UP000011668">
    <property type="component" value="Unassembled WGS sequence"/>
</dbReference>
<reference evidence="5 6" key="1">
    <citation type="journal article" date="2013" name="Nat. Commun.">
        <title>The evolution and pathogenic mechanisms of the rice sheath blight pathogen.</title>
        <authorList>
            <person name="Zheng A."/>
            <person name="Lin R."/>
            <person name="Xu L."/>
            <person name="Qin P."/>
            <person name="Tang C."/>
            <person name="Ai P."/>
            <person name="Zhang D."/>
            <person name="Liu Y."/>
            <person name="Sun Z."/>
            <person name="Feng H."/>
            <person name="Wang Y."/>
            <person name="Chen Y."/>
            <person name="Liang X."/>
            <person name="Fu R."/>
            <person name="Li Q."/>
            <person name="Zhang J."/>
            <person name="Yu X."/>
            <person name="Xie Z."/>
            <person name="Ding L."/>
            <person name="Guan P."/>
            <person name="Tang J."/>
            <person name="Liang Y."/>
            <person name="Wang S."/>
            <person name="Deng Q."/>
            <person name="Li S."/>
            <person name="Zhu J."/>
            <person name="Wang L."/>
            <person name="Liu H."/>
            <person name="Li P."/>
        </authorList>
    </citation>
    <scope>NUCLEOTIDE SEQUENCE [LARGE SCALE GENOMIC DNA]</scope>
    <source>
        <strain evidence="6">AG-1 IA</strain>
    </source>
</reference>
<comment type="caution">
    <text evidence="5">The sequence shown here is derived from an EMBL/GenBank/DDBJ whole genome shotgun (WGS) entry which is preliminary data.</text>
</comment>
<dbReference type="HOGENOM" id="CLU_2374230_0_0_1"/>
<dbReference type="SUPFAM" id="SSF51126">
    <property type="entry name" value="Pectin lyase-like"/>
    <property type="match status" value="1"/>
</dbReference>
<dbReference type="AlphaFoldDB" id="L8WP34"/>
<dbReference type="Gene3D" id="2.160.20.10">
    <property type="entry name" value="Single-stranded right-handed beta-helix, Pectin lyase-like"/>
    <property type="match status" value="1"/>
</dbReference>
<evidence type="ECO:0000256" key="2">
    <source>
        <dbReference type="ARBA" id="ARBA00022801"/>
    </source>
</evidence>
<dbReference type="OrthoDB" id="1546079at2759"/>
<gene>
    <name evidence="5" type="ORF">AG1IA_07435</name>
</gene>
<dbReference type="InterPro" id="IPR011050">
    <property type="entry name" value="Pectin_lyase_fold/virulence"/>
</dbReference>
<evidence type="ECO:0000256" key="1">
    <source>
        <dbReference type="ARBA" id="ARBA00005184"/>
    </source>
</evidence>
<evidence type="ECO:0000313" key="5">
    <source>
        <dbReference type="EMBL" id="ELU38528.1"/>
    </source>
</evidence>
<evidence type="ECO:0000313" key="6">
    <source>
        <dbReference type="Proteomes" id="UP000011668"/>
    </source>
</evidence>
<evidence type="ECO:0000256" key="3">
    <source>
        <dbReference type="ARBA" id="ARBA00023085"/>
    </source>
</evidence>
<keyword evidence="2" id="KW-0378">Hydrolase</keyword>
<feature type="domain" description="Pectinesterase catalytic" evidence="4">
    <location>
        <begin position="32"/>
        <end position="70"/>
    </location>
</feature>
<dbReference type="OMA" id="WNSKRAP"/>
<keyword evidence="6" id="KW-1185">Reference proteome</keyword>
<dbReference type="STRING" id="983506.L8WP34"/>
<accession>L8WP34</accession>
<proteinExistence type="predicted"/>
<dbReference type="InterPro" id="IPR012334">
    <property type="entry name" value="Pectin_lyas_fold"/>
</dbReference>
<keyword evidence="3" id="KW-0063">Aspartyl esterase</keyword>
<name>L8WP34_THACA</name>
<dbReference type="GO" id="GO:0042545">
    <property type="term" value="P:cell wall modification"/>
    <property type="evidence" value="ECO:0007669"/>
    <property type="project" value="InterPro"/>
</dbReference>
<organism evidence="5 6">
    <name type="scientific">Thanatephorus cucumeris (strain AG1-IA)</name>
    <name type="common">Rice sheath blight fungus</name>
    <name type="synonym">Rhizoctonia solani</name>
    <dbReference type="NCBI Taxonomy" id="983506"/>
    <lineage>
        <taxon>Eukaryota</taxon>
        <taxon>Fungi</taxon>
        <taxon>Dikarya</taxon>
        <taxon>Basidiomycota</taxon>
        <taxon>Agaricomycotina</taxon>
        <taxon>Agaricomycetes</taxon>
        <taxon>Cantharellales</taxon>
        <taxon>Ceratobasidiaceae</taxon>
        <taxon>Rhizoctonia</taxon>
        <taxon>Rhizoctonia solani AG-1</taxon>
    </lineage>
</organism>
<evidence type="ECO:0000259" key="4">
    <source>
        <dbReference type="Pfam" id="PF01095"/>
    </source>
</evidence>
<dbReference type="UniPathway" id="UPA00545">
    <property type="reaction ID" value="UER00823"/>
</dbReference>
<dbReference type="EMBL" id="AFRT01002132">
    <property type="protein sequence ID" value="ELU38528.1"/>
    <property type="molecule type" value="Genomic_DNA"/>
</dbReference>
<dbReference type="GO" id="GO:0030599">
    <property type="term" value="F:pectinesterase activity"/>
    <property type="evidence" value="ECO:0007669"/>
    <property type="project" value="InterPro"/>
</dbReference>
<protein>
    <submittedName>
        <fullName evidence="5">Pectinesterase domain-containing protein</fullName>
    </submittedName>
</protein>